<dbReference type="GO" id="GO:0071973">
    <property type="term" value="P:bacterial-type flagellum-dependent cell motility"/>
    <property type="evidence" value="ECO:0007669"/>
    <property type="project" value="InterPro"/>
</dbReference>
<proteinExistence type="inferred from homology"/>
<keyword evidence="4" id="KW-1003">Cell membrane</keyword>
<evidence type="ECO:0000256" key="6">
    <source>
        <dbReference type="ARBA" id="ARBA00022779"/>
    </source>
</evidence>
<dbReference type="PRINTS" id="PR00956">
    <property type="entry name" value="FLGMOTORFLIN"/>
</dbReference>
<evidence type="ECO:0000256" key="2">
    <source>
        <dbReference type="ARBA" id="ARBA00009226"/>
    </source>
</evidence>
<comment type="subcellular location">
    <subcellularLocation>
        <location evidence="1">Cell membrane</location>
        <topology evidence="1">Peripheral membrane protein</topology>
        <orientation evidence="1">Cytoplasmic side</orientation>
    </subcellularLocation>
</comment>
<dbReference type="Pfam" id="PF01052">
    <property type="entry name" value="FliMN_C"/>
    <property type="match status" value="1"/>
</dbReference>
<dbReference type="SUPFAM" id="SSF101801">
    <property type="entry name" value="Surface presentation of antigens (SPOA)"/>
    <property type="match status" value="1"/>
</dbReference>
<dbReference type="Gene3D" id="2.30.330.10">
    <property type="entry name" value="SpoA-like"/>
    <property type="match status" value="1"/>
</dbReference>
<reference evidence="9 10" key="1">
    <citation type="submission" date="2020-01" db="EMBL/GenBank/DDBJ databases">
        <title>Genome sequencing of strain KACC 21265.</title>
        <authorList>
            <person name="Heo J."/>
            <person name="Kim S.-J."/>
            <person name="Kim J.-S."/>
            <person name="Hong S.-B."/>
            <person name="Kwon S.-W."/>
        </authorList>
    </citation>
    <scope>NUCLEOTIDE SEQUENCE [LARGE SCALE GENOMIC DNA]</scope>
    <source>
        <strain evidence="9 10">KACC 21265</strain>
    </source>
</reference>
<dbReference type="InterPro" id="IPR001543">
    <property type="entry name" value="FliN-like_C"/>
</dbReference>
<evidence type="ECO:0000259" key="8">
    <source>
        <dbReference type="Pfam" id="PF01052"/>
    </source>
</evidence>
<evidence type="ECO:0000256" key="3">
    <source>
        <dbReference type="ARBA" id="ARBA00021897"/>
    </source>
</evidence>
<dbReference type="KEGG" id="xyk:GT347_14940"/>
<dbReference type="RefSeq" id="WP_160552939.1">
    <property type="nucleotide sequence ID" value="NZ_CP047650.1"/>
</dbReference>
<dbReference type="InterPro" id="IPR051469">
    <property type="entry name" value="FliN/MopA/SpaO"/>
</dbReference>
<keyword evidence="9" id="KW-0966">Cell projection</keyword>
<dbReference type="GO" id="GO:0006935">
    <property type="term" value="P:chemotaxis"/>
    <property type="evidence" value="ECO:0007669"/>
    <property type="project" value="UniProtKB-KW"/>
</dbReference>
<dbReference type="EMBL" id="CP047650">
    <property type="protein sequence ID" value="QHI99158.1"/>
    <property type="molecule type" value="Genomic_DNA"/>
</dbReference>
<dbReference type="PANTHER" id="PTHR43484:SF1">
    <property type="entry name" value="FLAGELLAR MOTOR SWITCH PROTEIN FLIN"/>
    <property type="match status" value="1"/>
</dbReference>
<gene>
    <name evidence="9" type="ORF">GT347_14940</name>
</gene>
<dbReference type="AlphaFoldDB" id="A0A857J8R7"/>
<evidence type="ECO:0000313" key="10">
    <source>
        <dbReference type="Proteomes" id="UP000464787"/>
    </source>
</evidence>
<protein>
    <recommendedName>
        <fullName evidence="3">Flagellar motor switch protein FliN</fullName>
    </recommendedName>
</protein>
<keyword evidence="7" id="KW-0472">Membrane</keyword>
<keyword evidence="10" id="KW-1185">Reference proteome</keyword>
<keyword evidence="9" id="KW-0969">Cilium</keyword>
<evidence type="ECO:0000256" key="4">
    <source>
        <dbReference type="ARBA" id="ARBA00022475"/>
    </source>
</evidence>
<comment type="similarity">
    <text evidence="2">Belongs to the FliN/MopA/SpaO family.</text>
</comment>
<dbReference type="GO" id="GO:0009425">
    <property type="term" value="C:bacterial-type flagellum basal body"/>
    <property type="evidence" value="ECO:0007669"/>
    <property type="project" value="InterPro"/>
</dbReference>
<evidence type="ECO:0000256" key="7">
    <source>
        <dbReference type="ARBA" id="ARBA00023136"/>
    </source>
</evidence>
<dbReference type="InterPro" id="IPR036429">
    <property type="entry name" value="SpoA-like_sf"/>
</dbReference>
<dbReference type="GO" id="GO:0003774">
    <property type="term" value="F:cytoskeletal motor activity"/>
    <property type="evidence" value="ECO:0007669"/>
    <property type="project" value="InterPro"/>
</dbReference>
<evidence type="ECO:0000256" key="1">
    <source>
        <dbReference type="ARBA" id="ARBA00004413"/>
    </source>
</evidence>
<dbReference type="InterPro" id="IPR001172">
    <property type="entry name" value="FliN_T3SS_HrcQb"/>
</dbReference>
<feature type="domain" description="Flagellar motor switch protein FliN-like C-terminal" evidence="8">
    <location>
        <begin position="48"/>
        <end position="116"/>
    </location>
</feature>
<keyword evidence="6" id="KW-0283">Flagellar rotation</keyword>
<dbReference type="Proteomes" id="UP000464787">
    <property type="component" value="Chromosome"/>
</dbReference>
<keyword evidence="5" id="KW-0145">Chemotaxis</keyword>
<name>A0A857J8R7_9BURK</name>
<dbReference type="PANTHER" id="PTHR43484">
    <property type="match status" value="1"/>
</dbReference>
<sequence length="122" mass="13202">MHSEDTHPDTPHLVQPLAFTEIDHQPETDARPAFPGLAHGAAQPANPLHGVRTQLTVQLGTVAISIGELITAREQQVLRMDQPIEEPVDVLLEGQLVARGVLVAVDDCFGVRITELPRPLAV</sequence>
<organism evidence="9 10">
    <name type="scientific">Xylophilus rhododendri</name>
    <dbReference type="NCBI Taxonomy" id="2697032"/>
    <lineage>
        <taxon>Bacteria</taxon>
        <taxon>Pseudomonadati</taxon>
        <taxon>Pseudomonadota</taxon>
        <taxon>Betaproteobacteria</taxon>
        <taxon>Burkholderiales</taxon>
        <taxon>Xylophilus</taxon>
    </lineage>
</organism>
<evidence type="ECO:0000313" key="9">
    <source>
        <dbReference type="EMBL" id="QHI99158.1"/>
    </source>
</evidence>
<keyword evidence="9" id="KW-0282">Flagellum</keyword>
<evidence type="ECO:0000256" key="5">
    <source>
        <dbReference type="ARBA" id="ARBA00022500"/>
    </source>
</evidence>
<dbReference type="GO" id="GO:0005886">
    <property type="term" value="C:plasma membrane"/>
    <property type="evidence" value="ECO:0007669"/>
    <property type="project" value="UniProtKB-SubCell"/>
</dbReference>
<accession>A0A857J8R7</accession>